<dbReference type="SUPFAM" id="SSF57701">
    <property type="entry name" value="Zn2/Cys6 DNA-binding domain"/>
    <property type="match status" value="1"/>
</dbReference>
<feature type="compositionally biased region" description="Polar residues" evidence="3">
    <location>
        <begin position="120"/>
        <end position="136"/>
    </location>
</feature>
<dbReference type="PANTHER" id="PTHR46910">
    <property type="entry name" value="TRANSCRIPTION FACTOR PDR1"/>
    <property type="match status" value="1"/>
</dbReference>
<organism evidence="5 6">
    <name type="scientific">Colletotrichum sojae</name>
    <dbReference type="NCBI Taxonomy" id="2175907"/>
    <lineage>
        <taxon>Eukaryota</taxon>
        <taxon>Fungi</taxon>
        <taxon>Dikarya</taxon>
        <taxon>Ascomycota</taxon>
        <taxon>Pezizomycotina</taxon>
        <taxon>Sordariomycetes</taxon>
        <taxon>Hypocreomycetidae</taxon>
        <taxon>Glomerellales</taxon>
        <taxon>Glomerellaceae</taxon>
        <taxon>Colletotrichum</taxon>
        <taxon>Colletotrichum orchidearum species complex</taxon>
    </lineage>
</organism>
<dbReference type="InterPro" id="IPR007219">
    <property type="entry name" value="XnlR_reg_dom"/>
</dbReference>
<dbReference type="EMBL" id="WIGN01000233">
    <property type="protein sequence ID" value="KAF6803607.1"/>
    <property type="molecule type" value="Genomic_DNA"/>
</dbReference>
<dbReference type="SMART" id="SM00066">
    <property type="entry name" value="GAL4"/>
    <property type="match status" value="1"/>
</dbReference>
<proteinExistence type="predicted"/>
<dbReference type="GO" id="GO:0000981">
    <property type="term" value="F:DNA-binding transcription factor activity, RNA polymerase II-specific"/>
    <property type="evidence" value="ECO:0007669"/>
    <property type="project" value="InterPro"/>
</dbReference>
<dbReference type="AlphaFoldDB" id="A0A8H6IZ84"/>
<evidence type="ECO:0000313" key="5">
    <source>
        <dbReference type="EMBL" id="KAF6803607.1"/>
    </source>
</evidence>
<sequence length="760" mass="83482">MAQIRDSRVAKRSSNQASDTGKRRAPYALRACDACRRRKGKCDGRQPCRYCSGRSQACSYDSLFGAEEWPLHVASAADATDRTDIRHPLNGPGSTPSSSSNQDAIMELLSNLQSQLNSLASRVQTSSQSTPSSNFITEDGNNEDFLSSLVNDASAAEDCFGVLGQTLRAPSQPFFGLPTPDYSLGVSQPEPQRGSFSNALPPQQLPHDEENFSMYAGMTVVRRGGRPAQPPTSDHADSRCLLRFRSSLDFQEAMRLLCVYQETIGDLHPIVDLDEVTAQTRSCYKEAEAFADDAPSVSEDDLLIINLVLAIGLNADATVTSLRNAKTIREDIQGAFNCRLAQPVSSVKHVAIVLLKGSYDFLNDMPQSAWRMCGTAGRMLMELGFHNGEMSEHMLNSQAKRSEVWNLMSSIVILDRLWSAAAGLPTNFHESSFGPIHTSSMKVPYLKAMLSFILLRDKMNDPLARAAKAQRYDDEDAFEILNFQVEQWRKRAVGSHSTHLPWQLDPHSQPPSWTILLNLRAESVRSLLLQPHFFSRSDLQTSKKYLTPAIEVLFDVCNVLYNLNSTTDIYRRQQPYYQPLLASASALGFVLTSSLDKNRTVLLSSLSADVAGAMGRSYEMAVALATGYAERSKASLMLAKKLSTVRGNLVSFGMLKGSPGGQGRSEGESFVRINGGGRQFTDNTPRTASQRMSTVRADSQMPRFQTKSTPEMGNGLSESAGLENHLDVTSGTATELGWEESLQVDWTADGGGSMFSDNMF</sequence>
<feature type="region of interest" description="Disordered" evidence="3">
    <location>
        <begin position="120"/>
        <end position="139"/>
    </location>
</feature>
<dbReference type="GO" id="GO:0006351">
    <property type="term" value="P:DNA-templated transcription"/>
    <property type="evidence" value="ECO:0007669"/>
    <property type="project" value="InterPro"/>
</dbReference>
<dbReference type="InterPro" id="IPR001138">
    <property type="entry name" value="Zn2Cys6_DnaBD"/>
</dbReference>
<comment type="caution">
    <text evidence="5">The sequence shown here is derived from an EMBL/GenBank/DDBJ whole genome shotgun (WGS) entry which is preliminary data.</text>
</comment>
<evidence type="ECO:0000256" key="2">
    <source>
        <dbReference type="ARBA" id="ARBA00023242"/>
    </source>
</evidence>
<evidence type="ECO:0000313" key="6">
    <source>
        <dbReference type="Proteomes" id="UP000652219"/>
    </source>
</evidence>
<name>A0A8H6IZ84_9PEZI</name>
<dbReference type="PANTHER" id="PTHR46910:SF13">
    <property type="entry name" value="SPECIFIC TRANSCRIPTION FACTOR, PUTATIVE (AFU_ORTHOLOGUE AFUA_4G06190)-RELATED"/>
    <property type="match status" value="1"/>
</dbReference>
<evidence type="ECO:0000256" key="1">
    <source>
        <dbReference type="ARBA" id="ARBA00022723"/>
    </source>
</evidence>
<dbReference type="InterPro" id="IPR050987">
    <property type="entry name" value="AtrR-like"/>
</dbReference>
<evidence type="ECO:0000256" key="3">
    <source>
        <dbReference type="SAM" id="MobiDB-lite"/>
    </source>
</evidence>
<evidence type="ECO:0000259" key="4">
    <source>
        <dbReference type="PROSITE" id="PS50048"/>
    </source>
</evidence>
<dbReference type="Proteomes" id="UP000652219">
    <property type="component" value="Unassembled WGS sequence"/>
</dbReference>
<dbReference type="CDD" id="cd00067">
    <property type="entry name" value="GAL4"/>
    <property type="match status" value="1"/>
</dbReference>
<keyword evidence="1" id="KW-0479">Metal-binding</keyword>
<accession>A0A8H6IZ84</accession>
<feature type="compositionally biased region" description="Polar residues" evidence="3">
    <location>
        <begin position="680"/>
        <end position="711"/>
    </location>
</feature>
<keyword evidence="6" id="KW-1185">Reference proteome</keyword>
<dbReference type="PROSITE" id="PS50048">
    <property type="entry name" value="ZN2_CY6_FUNGAL_2"/>
    <property type="match status" value="1"/>
</dbReference>
<reference evidence="5 6" key="1">
    <citation type="journal article" date="2020" name="Phytopathology">
        <title>Genome Sequence Resources of Colletotrichum truncatum, C. plurivorum, C. musicola, and C. sojae: Four Species Pathogenic to Soybean (Glycine max).</title>
        <authorList>
            <person name="Rogerio F."/>
            <person name="Boufleur T.R."/>
            <person name="Ciampi-Guillardi M."/>
            <person name="Sukno S.A."/>
            <person name="Thon M.R."/>
            <person name="Massola Junior N.S."/>
            <person name="Baroncelli R."/>
        </authorList>
    </citation>
    <scope>NUCLEOTIDE SEQUENCE [LARGE SCALE GENOMIC DNA]</scope>
    <source>
        <strain evidence="5 6">LFN0009</strain>
    </source>
</reference>
<feature type="region of interest" description="Disordered" evidence="3">
    <location>
        <begin position="1"/>
        <end position="23"/>
    </location>
</feature>
<feature type="compositionally biased region" description="Low complexity" evidence="3">
    <location>
        <begin position="90"/>
        <end position="101"/>
    </location>
</feature>
<dbReference type="CDD" id="cd12148">
    <property type="entry name" value="fungal_TF_MHR"/>
    <property type="match status" value="1"/>
</dbReference>
<dbReference type="GO" id="GO:0008270">
    <property type="term" value="F:zinc ion binding"/>
    <property type="evidence" value="ECO:0007669"/>
    <property type="project" value="InterPro"/>
</dbReference>
<feature type="region of interest" description="Disordered" evidence="3">
    <location>
        <begin position="675"/>
        <end position="713"/>
    </location>
</feature>
<feature type="region of interest" description="Disordered" evidence="3">
    <location>
        <begin position="82"/>
        <end position="101"/>
    </location>
</feature>
<dbReference type="GO" id="GO:0003677">
    <property type="term" value="F:DNA binding"/>
    <property type="evidence" value="ECO:0007669"/>
    <property type="project" value="InterPro"/>
</dbReference>
<dbReference type="PROSITE" id="PS00463">
    <property type="entry name" value="ZN2_CY6_FUNGAL_1"/>
    <property type="match status" value="1"/>
</dbReference>
<keyword evidence="2" id="KW-0539">Nucleus</keyword>
<dbReference type="InterPro" id="IPR036864">
    <property type="entry name" value="Zn2-C6_fun-type_DNA-bd_sf"/>
</dbReference>
<gene>
    <name evidence="5" type="ORF">CSOJ01_10795</name>
</gene>
<protein>
    <submittedName>
        <fullName evidence="5">Lea domain protein</fullName>
    </submittedName>
</protein>
<dbReference type="Gene3D" id="4.10.240.10">
    <property type="entry name" value="Zn(2)-C6 fungal-type DNA-binding domain"/>
    <property type="match status" value="1"/>
</dbReference>
<feature type="domain" description="Zn(2)-C6 fungal-type" evidence="4">
    <location>
        <begin position="31"/>
        <end position="60"/>
    </location>
</feature>
<dbReference type="Pfam" id="PF04082">
    <property type="entry name" value="Fungal_trans"/>
    <property type="match status" value="1"/>
</dbReference>
<dbReference type="SMART" id="SM00906">
    <property type="entry name" value="Fungal_trans"/>
    <property type="match status" value="1"/>
</dbReference>
<dbReference type="Pfam" id="PF00172">
    <property type="entry name" value="Zn_clus"/>
    <property type="match status" value="1"/>
</dbReference>